<accession>A0A0D0BIZ3</accession>
<dbReference type="InParanoid" id="A0A0D0BIZ3"/>
<evidence type="ECO:0000313" key="2">
    <source>
        <dbReference type="Proteomes" id="UP000054485"/>
    </source>
</evidence>
<name>A0A0D0BIZ3_9AGAM</name>
<keyword evidence="2" id="KW-1185">Reference proteome</keyword>
<protein>
    <submittedName>
        <fullName evidence="1">Uncharacterized protein</fullName>
    </submittedName>
</protein>
<dbReference type="Proteomes" id="UP000054485">
    <property type="component" value="Unassembled WGS sequence"/>
</dbReference>
<dbReference type="HOGENOM" id="CLU_2307931_0_0_1"/>
<gene>
    <name evidence="1" type="ORF">CY34DRAFT_724110</name>
</gene>
<sequence>MYRGDVYITQTLVFPCVQTYRGSVRVLSFEVLAMGQCKASRTVLVLVLLSRCSPISKESTRAQRNHRSVLSFLERGLEAILQNSKIHGVRLDRCLEADLS</sequence>
<reference evidence="1 2" key="1">
    <citation type="submission" date="2014-04" db="EMBL/GenBank/DDBJ databases">
        <authorList>
            <consortium name="DOE Joint Genome Institute"/>
            <person name="Kuo A."/>
            <person name="Ruytinx J."/>
            <person name="Rineau F."/>
            <person name="Colpaert J."/>
            <person name="Kohler A."/>
            <person name="Nagy L.G."/>
            <person name="Floudas D."/>
            <person name="Copeland A."/>
            <person name="Barry K.W."/>
            <person name="Cichocki N."/>
            <person name="Veneault-Fourrey C."/>
            <person name="LaButti K."/>
            <person name="Lindquist E.A."/>
            <person name="Lipzen A."/>
            <person name="Lundell T."/>
            <person name="Morin E."/>
            <person name="Murat C."/>
            <person name="Sun H."/>
            <person name="Tunlid A."/>
            <person name="Henrissat B."/>
            <person name="Grigoriev I.V."/>
            <person name="Hibbett D.S."/>
            <person name="Martin F."/>
            <person name="Nordberg H.P."/>
            <person name="Cantor M.N."/>
            <person name="Hua S.X."/>
        </authorList>
    </citation>
    <scope>NUCLEOTIDE SEQUENCE [LARGE SCALE GENOMIC DNA]</scope>
    <source>
        <strain evidence="1 2">UH-Slu-Lm8-n1</strain>
    </source>
</reference>
<organism evidence="1 2">
    <name type="scientific">Suillus luteus UH-Slu-Lm8-n1</name>
    <dbReference type="NCBI Taxonomy" id="930992"/>
    <lineage>
        <taxon>Eukaryota</taxon>
        <taxon>Fungi</taxon>
        <taxon>Dikarya</taxon>
        <taxon>Basidiomycota</taxon>
        <taxon>Agaricomycotina</taxon>
        <taxon>Agaricomycetes</taxon>
        <taxon>Agaricomycetidae</taxon>
        <taxon>Boletales</taxon>
        <taxon>Suillineae</taxon>
        <taxon>Suillaceae</taxon>
        <taxon>Suillus</taxon>
    </lineage>
</organism>
<dbReference type="AlphaFoldDB" id="A0A0D0BIZ3"/>
<evidence type="ECO:0000313" key="1">
    <source>
        <dbReference type="EMBL" id="KIK43203.1"/>
    </source>
</evidence>
<dbReference type="EMBL" id="KN835218">
    <property type="protein sequence ID" value="KIK43203.1"/>
    <property type="molecule type" value="Genomic_DNA"/>
</dbReference>
<proteinExistence type="predicted"/>
<reference evidence="2" key="2">
    <citation type="submission" date="2015-01" db="EMBL/GenBank/DDBJ databases">
        <title>Evolutionary Origins and Diversification of the Mycorrhizal Mutualists.</title>
        <authorList>
            <consortium name="DOE Joint Genome Institute"/>
            <consortium name="Mycorrhizal Genomics Consortium"/>
            <person name="Kohler A."/>
            <person name="Kuo A."/>
            <person name="Nagy L.G."/>
            <person name="Floudas D."/>
            <person name="Copeland A."/>
            <person name="Barry K.W."/>
            <person name="Cichocki N."/>
            <person name="Veneault-Fourrey C."/>
            <person name="LaButti K."/>
            <person name="Lindquist E.A."/>
            <person name="Lipzen A."/>
            <person name="Lundell T."/>
            <person name="Morin E."/>
            <person name="Murat C."/>
            <person name="Riley R."/>
            <person name="Ohm R."/>
            <person name="Sun H."/>
            <person name="Tunlid A."/>
            <person name="Henrissat B."/>
            <person name="Grigoriev I.V."/>
            <person name="Hibbett D.S."/>
            <person name="Martin F."/>
        </authorList>
    </citation>
    <scope>NUCLEOTIDE SEQUENCE [LARGE SCALE GENOMIC DNA]</scope>
    <source>
        <strain evidence="2">UH-Slu-Lm8-n1</strain>
    </source>
</reference>